<dbReference type="GO" id="GO:0006515">
    <property type="term" value="P:protein quality control for misfolded or incompletely synthesized proteins"/>
    <property type="evidence" value="ECO:0007669"/>
    <property type="project" value="UniProtKB-UniRule"/>
</dbReference>
<dbReference type="Pfam" id="PF00004">
    <property type="entry name" value="AAA"/>
    <property type="match status" value="1"/>
</dbReference>
<dbReference type="PROSITE" id="PS51787">
    <property type="entry name" value="LON_N"/>
    <property type="match status" value="1"/>
</dbReference>
<dbReference type="InterPro" id="IPR046336">
    <property type="entry name" value="Lon_prtase_N_sf"/>
</dbReference>
<comment type="subunit">
    <text evidence="10 11">Homohexamer. Organized in a ring with a central cavity.</text>
</comment>
<comment type="caution">
    <text evidence="18">The sequence shown here is derived from an EMBL/GenBank/DDBJ whole genome shotgun (WGS) entry which is preliminary data.</text>
</comment>
<evidence type="ECO:0000256" key="7">
    <source>
        <dbReference type="ARBA" id="ARBA00022840"/>
    </source>
</evidence>
<dbReference type="SUPFAM" id="SSF88697">
    <property type="entry name" value="PUA domain-like"/>
    <property type="match status" value="1"/>
</dbReference>
<dbReference type="FunFam" id="3.40.50.300:FF:000021">
    <property type="entry name" value="Lon protease homolog"/>
    <property type="match status" value="1"/>
</dbReference>
<dbReference type="HAMAP" id="MF_01973">
    <property type="entry name" value="lon_bact"/>
    <property type="match status" value="1"/>
</dbReference>
<evidence type="ECO:0000256" key="3">
    <source>
        <dbReference type="ARBA" id="ARBA00022670"/>
    </source>
</evidence>
<feature type="domain" description="Lon N-terminal" evidence="17">
    <location>
        <begin position="43"/>
        <end position="242"/>
    </location>
</feature>
<protein>
    <recommendedName>
        <fullName evidence="10 11">Lon protease</fullName>
        <ecNumber evidence="10 11">3.4.21.53</ecNumber>
    </recommendedName>
    <alternativeName>
        <fullName evidence="10">ATP-dependent protease La</fullName>
    </alternativeName>
</protein>
<dbReference type="PROSITE" id="PS01046">
    <property type="entry name" value="LON_SER"/>
    <property type="match status" value="1"/>
</dbReference>
<dbReference type="Pfam" id="PF22667">
    <property type="entry name" value="Lon_lid"/>
    <property type="match status" value="1"/>
</dbReference>
<dbReference type="GO" id="GO:0004252">
    <property type="term" value="F:serine-type endopeptidase activity"/>
    <property type="evidence" value="ECO:0007669"/>
    <property type="project" value="UniProtKB-UniRule"/>
</dbReference>
<reference evidence="18" key="1">
    <citation type="submission" date="2020-10" db="EMBL/GenBank/DDBJ databases">
        <authorList>
            <person name="Gilroy R."/>
        </authorList>
    </citation>
    <scope>NUCLEOTIDE SEQUENCE</scope>
    <source>
        <strain evidence="18">D3-1215</strain>
    </source>
</reference>
<gene>
    <name evidence="10 18" type="primary">lon</name>
    <name evidence="18" type="ORF">IAC32_02220</name>
</gene>
<dbReference type="Pfam" id="PF02190">
    <property type="entry name" value="LON_substr_bdg"/>
    <property type="match status" value="1"/>
</dbReference>
<dbReference type="SUPFAM" id="SSF52540">
    <property type="entry name" value="P-loop containing nucleoside triphosphate hydrolases"/>
    <property type="match status" value="1"/>
</dbReference>
<dbReference type="GO" id="GO:0005524">
    <property type="term" value="F:ATP binding"/>
    <property type="evidence" value="ECO:0007669"/>
    <property type="project" value="UniProtKB-UniRule"/>
</dbReference>
<dbReference type="SMART" id="SM00464">
    <property type="entry name" value="LON"/>
    <property type="match status" value="1"/>
</dbReference>
<evidence type="ECO:0000256" key="14">
    <source>
        <dbReference type="PROSITE-ProRule" id="PRU01122"/>
    </source>
</evidence>
<dbReference type="GO" id="GO:0043565">
    <property type="term" value="F:sequence-specific DNA binding"/>
    <property type="evidence" value="ECO:0007669"/>
    <property type="project" value="UniProtKB-UniRule"/>
</dbReference>
<accession>A0A9D9EHA3</accession>
<keyword evidence="4 10" id="KW-0547">Nucleotide-binding</keyword>
<dbReference type="AlphaFoldDB" id="A0A9D9EHA3"/>
<dbReference type="PROSITE" id="PS51786">
    <property type="entry name" value="LON_PROTEOLYTIC"/>
    <property type="match status" value="1"/>
</dbReference>
<dbReference type="Gene3D" id="1.20.58.1480">
    <property type="match status" value="1"/>
</dbReference>
<evidence type="ECO:0000256" key="6">
    <source>
        <dbReference type="ARBA" id="ARBA00022825"/>
    </source>
</evidence>
<dbReference type="SUPFAM" id="SSF54211">
    <property type="entry name" value="Ribosomal protein S5 domain 2-like"/>
    <property type="match status" value="1"/>
</dbReference>
<dbReference type="InterPro" id="IPR008269">
    <property type="entry name" value="Lon_proteolytic"/>
</dbReference>
<evidence type="ECO:0000256" key="11">
    <source>
        <dbReference type="PIRNR" id="PIRNR001174"/>
    </source>
</evidence>
<dbReference type="Pfam" id="PF05362">
    <property type="entry name" value="Lon_C"/>
    <property type="match status" value="1"/>
</dbReference>
<dbReference type="EMBL" id="JADIMR010000033">
    <property type="protein sequence ID" value="MBO8446546.1"/>
    <property type="molecule type" value="Genomic_DNA"/>
</dbReference>
<dbReference type="InterPro" id="IPR027417">
    <property type="entry name" value="P-loop_NTPase"/>
</dbReference>
<evidence type="ECO:0000313" key="19">
    <source>
        <dbReference type="Proteomes" id="UP000823637"/>
    </source>
</evidence>
<dbReference type="InterPro" id="IPR054594">
    <property type="entry name" value="Lon_lid"/>
</dbReference>
<dbReference type="PANTHER" id="PTHR10046">
    <property type="entry name" value="ATP DEPENDENT LON PROTEASE FAMILY MEMBER"/>
    <property type="match status" value="1"/>
</dbReference>
<feature type="active site" evidence="10 12">
    <location>
        <position position="717"/>
    </location>
</feature>
<evidence type="ECO:0000256" key="8">
    <source>
        <dbReference type="ARBA" id="ARBA00023016"/>
    </source>
</evidence>
<keyword evidence="2 10" id="KW-0963">Cytoplasm</keyword>
<comment type="similarity">
    <text evidence="10 11 14 15">Belongs to the peptidase S16 family.</text>
</comment>
<dbReference type="InterPro" id="IPR027065">
    <property type="entry name" value="Lon_Prtase"/>
</dbReference>
<dbReference type="Gene3D" id="3.30.230.10">
    <property type="match status" value="1"/>
</dbReference>
<proteinExistence type="evidence at transcript level"/>
<dbReference type="GO" id="GO:0016887">
    <property type="term" value="F:ATP hydrolysis activity"/>
    <property type="evidence" value="ECO:0007669"/>
    <property type="project" value="UniProtKB-UniRule"/>
</dbReference>
<dbReference type="InterPro" id="IPR027543">
    <property type="entry name" value="Lon_bac"/>
</dbReference>
<evidence type="ECO:0000313" key="18">
    <source>
        <dbReference type="EMBL" id="MBO8446546.1"/>
    </source>
</evidence>
<dbReference type="Gene3D" id="1.20.5.5270">
    <property type="match status" value="1"/>
</dbReference>
<dbReference type="PRINTS" id="PR00830">
    <property type="entry name" value="ENDOLAPTASE"/>
</dbReference>
<dbReference type="Gene3D" id="1.10.8.60">
    <property type="match status" value="1"/>
</dbReference>
<name>A0A9D9EHA3_9BACT</name>
<evidence type="ECO:0000256" key="12">
    <source>
        <dbReference type="PIRSR" id="PIRSR001174-1"/>
    </source>
</evidence>
<feature type="binding site" evidence="10 13">
    <location>
        <begin position="393"/>
        <end position="400"/>
    </location>
    <ligand>
        <name>ATP</name>
        <dbReference type="ChEBI" id="CHEBI:30616"/>
    </ligand>
</feature>
<reference evidence="18" key="2">
    <citation type="journal article" date="2021" name="PeerJ">
        <title>Extensive microbial diversity within the chicken gut microbiome revealed by metagenomics and culture.</title>
        <authorList>
            <person name="Gilroy R."/>
            <person name="Ravi A."/>
            <person name="Getino M."/>
            <person name="Pursley I."/>
            <person name="Horton D.L."/>
            <person name="Alikhan N.F."/>
            <person name="Baker D."/>
            <person name="Gharbi K."/>
            <person name="Hall N."/>
            <person name="Watson M."/>
            <person name="Adriaenssens E.M."/>
            <person name="Foster-Nyarko E."/>
            <person name="Jarju S."/>
            <person name="Secka A."/>
            <person name="Antonio M."/>
            <person name="Oren A."/>
            <person name="Chaudhuri R.R."/>
            <person name="La Ragione R."/>
            <person name="Hildebrand F."/>
            <person name="Pallen M.J."/>
        </authorList>
    </citation>
    <scope>NUCLEOTIDE SEQUENCE</scope>
    <source>
        <strain evidence="18">D3-1215</strain>
    </source>
</reference>
<dbReference type="GO" id="GO:0004176">
    <property type="term" value="F:ATP-dependent peptidase activity"/>
    <property type="evidence" value="ECO:0007669"/>
    <property type="project" value="UniProtKB-UniRule"/>
</dbReference>
<evidence type="ECO:0000256" key="13">
    <source>
        <dbReference type="PIRSR" id="PIRSR001174-2"/>
    </source>
</evidence>
<comment type="function">
    <text evidence="10">ATP-dependent serine protease that mediates the selective degradation of mutant and abnormal proteins as well as certain short-lived regulatory proteins. Required for cellular homeostasis and for survival from DNA damage and developmental changes induced by stress. Degrades polypeptides processively to yield small peptide fragments that are 5 to 10 amino acids long. Binds to DNA in a double-stranded, site-specific manner.</text>
</comment>
<evidence type="ECO:0000259" key="16">
    <source>
        <dbReference type="PROSITE" id="PS51786"/>
    </source>
</evidence>
<evidence type="ECO:0000256" key="4">
    <source>
        <dbReference type="ARBA" id="ARBA00022741"/>
    </source>
</evidence>
<dbReference type="EC" id="3.4.21.53" evidence="10 11"/>
<evidence type="ECO:0000256" key="10">
    <source>
        <dbReference type="HAMAP-Rule" id="MF_01973"/>
    </source>
</evidence>
<dbReference type="Gene3D" id="3.40.50.300">
    <property type="entry name" value="P-loop containing nucleotide triphosphate hydrolases"/>
    <property type="match status" value="1"/>
</dbReference>
<dbReference type="InterPro" id="IPR008268">
    <property type="entry name" value="Peptidase_S16_AS"/>
</dbReference>
<evidence type="ECO:0000256" key="5">
    <source>
        <dbReference type="ARBA" id="ARBA00022801"/>
    </source>
</evidence>
<evidence type="ECO:0000256" key="9">
    <source>
        <dbReference type="ARBA" id="ARBA00050665"/>
    </source>
</evidence>
<dbReference type="CDD" id="cd19500">
    <property type="entry name" value="RecA-like_Lon"/>
    <property type="match status" value="1"/>
</dbReference>
<evidence type="ECO:0000256" key="1">
    <source>
        <dbReference type="ARBA" id="ARBA00004496"/>
    </source>
</evidence>
<dbReference type="Gene3D" id="2.30.130.40">
    <property type="entry name" value="LON domain-like"/>
    <property type="match status" value="1"/>
</dbReference>
<dbReference type="PIRSF" id="PIRSF001174">
    <property type="entry name" value="Lon_proteas"/>
    <property type="match status" value="1"/>
</dbReference>
<keyword evidence="3 10" id="KW-0645">Protease</keyword>
<feature type="domain" description="Lon proteolytic" evidence="16">
    <location>
        <begin position="629"/>
        <end position="810"/>
    </location>
</feature>
<comment type="subcellular location">
    <subcellularLocation>
        <location evidence="1 10 11">Cytoplasm</location>
    </subcellularLocation>
</comment>
<dbReference type="InterPro" id="IPR004815">
    <property type="entry name" value="Lon_bac/euk-typ"/>
</dbReference>
<dbReference type="InterPro" id="IPR003959">
    <property type="entry name" value="ATPase_AAA_core"/>
</dbReference>
<comment type="catalytic activity">
    <reaction evidence="9 10 11 14">
        <text>Hydrolysis of proteins in presence of ATP.</text>
        <dbReference type="EC" id="3.4.21.53"/>
    </reaction>
</comment>
<feature type="active site" evidence="10 12">
    <location>
        <position position="760"/>
    </location>
</feature>
<organism evidence="18 19">
    <name type="scientific">Candidatus Enterocola intestinipullorum</name>
    <dbReference type="NCBI Taxonomy" id="2840783"/>
    <lineage>
        <taxon>Bacteria</taxon>
        <taxon>Pseudomonadati</taxon>
        <taxon>Bacteroidota</taxon>
        <taxon>Bacteroidia</taxon>
        <taxon>Bacteroidales</taxon>
        <taxon>Candidatus Enterocola</taxon>
    </lineage>
</organism>
<dbReference type="SMART" id="SM00382">
    <property type="entry name" value="AAA"/>
    <property type="match status" value="1"/>
</dbReference>
<dbReference type="InterPro" id="IPR015947">
    <property type="entry name" value="PUA-like_sf"/>
</dbReference>
<keyword evidence="6 10" id="KW-0720">Serine protease</keyword>
<dbReference type="GO" id="GO:0034605">
    <property type="term" value="P:cellular response to heat"/>
    <property type="evidence" value="ECO:0007669"/>
    <property type="project" value="UniProtKB-UniRule"/>
</dbReference>
<comment type="induction">
    <text evidence="10">By heat shock.</text>
</comment>
<keyword evidence="7 10" id="KW-0067">ATP-binding</keyword>
<sequence length="810" mass="90213">MKKITPSIILRPAEDDTPDAAFIPVVSEGLSDMKAEIDTEKPLALLNLRNVVLFPGVVFPVAVARKKSLRLIHDTYNKDGIIGAVAQKDKNVENPKADDIFKVGTLAKIVKILEMPDNSTTVILQGKQRFSIKEIVAESPYMKAYVDVWQEEDAEKLNKNKSKDFTALIEALKDSAQRVARMSSPMSQEFAFAIRNIESAGYFVNFVSANLNLPLQDKQALLETHDLEQRSQLLLQVLTKESQMLEIKASIQNKAMENIDKQQREYFLQQQMKTIQNELGGNIQEQDVNEIRKAAEKKKWDDKIKEAVYKEIDKLEAMTSHSPDYQVQINYVHTLVGIPWNEYTKDNFNLARAQRILDKNHFGLDDVKERIIEHLAVLKLKGDMKSPIICLYGPPGVGKTSLGKSVADALNRKYARVSLGGLHDEAEIRGHRRTYIGAMPGRIIQNIIKAQSANPVFILDEIDKVGNDYKGDPSSALLEVLDPEQNSTFHDNYVDLDFDLSKVLFIATANSLSGISQPLLDRMELINISGYIQEEKVEIARKHLIPKEWENHGIDKKTCGISKKGIEKIIDSYTRESGVRALDKQIAKIARKLAKKLAMNEEIPLSITEKEIESYLGTPVYASDKQEEEELTGVVTGLAWTSVGGEILQIETSISKHKGEKLTLTGNLGDVMKESATLGLAYIKEHAADFGIDDDLFENTAIHIHVPEGAIPKDGPSAGITMATSLLSALTGRKVKKHIAMTGEITLKGKVLPVGGIKEKILAAKRAGVTDIIICKDNLKDINDIKEIYIKGLTFHYVSNVKEVFDLALA</sequence>
<dbReference type="InterPro" id="IPR020568">
    <property type="entry name" value="Ribosomal_Su5_D2-typ_SF"/>
</dbReference>
<keyword evidence="8 10" id="KW-0346">Stress response</keyword>
<evidence type="ECO:0000259" key="17">
    <source>
        <dbReference type="PROSITE" id="PS51787"/>
    </source>
</evidence>
<dbReference type="GO" id="GO:0005737">
    <property type="term" value="C:cytoplasm"/>
    <property type="evidence" value="ECO:0007669"/>
    <property type="project" value="UniProtKB-SubCell"/>
</dbReference>
<keyword evidence="5 10" id="KW-0378">Hydrolase</keyword>
<dbReference type="InterPro" id="IPR003593">
    <property type="entry name" value="AAA+_ATPase"/>
</dbReference>
<evidence type="ECO:0000256" key="15">
    <source>
        <dbReference type="RuleBase" id="RU000591"/>
    </source>
</evidence>
<dbReference type="InterPro" id="IPR003111">
    <property type="entry name" value="Lon_prtase_N"/>
</dbReference>
<evidence type="ECO:0000256" key="2">
    <source>
        <dbReference type="ARBA" id="ARBA00022490"/>
    </source>
</evidence>
<dbReference type="Proteomes" id="UP000823637">
    <property type="component" value="Unassembled WGS sequence"/>
</dbReference>
<dbReference type="InterPro" id="IPR014721">
    <property type="entry name" value="Ribsml_uS5_D2-typ_fold_subgr"/>
</dbReference>
<dbReference type="NCBIfam" id="TIGR00763">
    <property type="entry name" value="lon"/>
    <property type="match status" value="1"/>
</dbReference>